<evidence type="ECO:0000313" key="1">
    <source>
        <dbReference type="EMBL" id="KAF0032122.1"/>
    </source>
</evidence>
<sequence length="80" mass="8779">MRIQFSRQEKGLNTNADLCQPRHSGSVPANRLLLCDGVDIGSGIEAQGVSQEHLGAFIHRRCTNKLMEKLRSVMPHGPGL</sequence>
<accession>A0A6A4SP58</accession>
<dbReference type="EMBL" id="VEVO01000014">
    <property type="protein sequence ID" value="KAF0032122.1"/>
    <property type="molecule type" value="Genomic_DNA"/>
</dbReference>
<dbReference type="Proteomes" id="UP000438429">
    <property type="component" value="Unassembled WGS sequence"/>
</dbReference>
<proteinExistence type="predicted"/>
<name>A0A6A4SP58_SCOMX</name>
<comment type="caution">
    <text evidence="1">The sequence shown here is derived from an EMBL/GenBank/DDBJ whole genome shotgun (WGS) entry which is preliminary data.</text>
</comment>
<protein>
    <submittedName>
        <fullName evidence="1">Uncharacterized protein</fullName>
    </submittedName>
</protein>
<reference evidence="1 2" key="1">
    <citation type="submission" date="2019-06" db="EMBL/GenBank/DDBJ databases">
        <title>Draft genomes of female and male turbot (Scophthalmus maximus).</title>
        <authorList>
            <person name="Xu H."/>
            <person name="Xu X.-W."/>
            <person name="Shao C."/>
            <person name="Chen S."/>
        </authorList>
    </citation>
    <scope>NUCLEOTIDE SEQUENCE [LARGE SCALE GENOMIC DNA]</scope>
    <source>
        <strain evidence="1">Ysfricsl-2016a</strain>
        <tissue evidence="1">Blood</tissue>
    </source>
</reference>
<evidence type="ECO:0000313" key="2">
    <source>
        <dbReference type="Proteomes" id="UP000438429"/>
    </source>
</evidence>
<organism evidence="1 2">
    <name type="scientific">Scophthalmus maximus</name>
    <name type="common">Turbot</name>
    <name type="synonym">Psetta maxima</name>
    <dbReference type="NCBI Taxonomy" id="52904"/>
    <lineage>
        <taxon>Eukaryota</taxon>
        <taxon>Metazoa</taxon>
        <taxon>Chordata</taxon>
        <taxon>Craniata</taxon>
        <taxon>Vertebrata</taxon>
        <taxon>Euteleostomi</taxon>
        <taxon>Actinopterygii</taxon>
        <taxon>Neopterygii</taxon>
        <taxon>Teleostei</taxon>
        <taxon>Neoteleostei</taxon>
        <taxon>Acanthomorphata</taxon>
        <taxon>Carangaria</taxon>
        <taxon>Pleuronectiformes</taxon>
        <taxon>Pleuronectoidei</taxon>
        <taxon>Scophthalmidae</taxon>
        <taxon>Scophthalmus</taxon>
    </lineage>
</organism>
<dbReference type="AlphaFoldDB" id="A0A6A4SP58"/>
<gene>
    <name evidence="1" type="ORF">F2P81_016677</name>
</gene>